<evidence type="ECO:0000259" key="5">
    <source>
        <dbReference type="SMART" id="SM00093"/>
    </source>
</evidence>
<dbReference type="InterPro" id="IPR042178">
    <property type="entry name" value="Serpin_sf_1"/>
</dbReference>
<evidence type="ECO:0000256" key="2">
    <source>
        <dbReference type="ARBA" id="ARBA00022900"/>
    </source>
</evidence>
<feature type="compositionally biased region" description="Low complexity" evidence="4">
    <location>
        <begin position="211"/>
        <end position="234"/>
    </location>
</feature>
<dbReference type="EMBL" id="JAPTSV010000005">
    <property type="protein sequence ID" value="KAJ1527907.1"/>
    <property type="molecule type" value="Genomic_DNA"/>
</dbReference>
<dbReference type="GO" id="GO:0005615">
    <property type="term" value="C:extracellular space"/>
    <property type="evidence" value="ECO:0007669"/>
    <property type="project" value="InterPro"/>
</dbReference>
<dbReference type="GO" id="GO:0004867">
    <property type="term" value="F:serine-type endopeptidase inhibitor activity"/>
    <property type="evidence" value="ECO:0007669"/>
    <property type="project" value="UniProtKB-KW"/>
</dbReference>
<dbReference type="CDD" id="cd00172">
    <property type="entry name" value="serpin"/>
    <property type="match status" value="1"/>
</dbReference>
<dbReference type="PANTHER" id="PTHR11461:SF292">
    <property type="entry name" value="SERPIN 100A"/>
    <property type="match status" value="1"/>
</dbReference>
<keyword evidence="2" id="KW-0722">Serine protease inhibitor</keyword>
<evidence type="ECO:0000313" key="7">
    <source>
        <dbReference type="Proteomes" id="UP001075354"/>
    </source>
</evidence>
<dbReference type="InterPro" id="IPR023795">
    <property type="entry name" value="Serpin_CS"/>
</dbReference>
<feature type="region of interest" description="Disordered" evidence="4">
    <location>
        <begin position="211"/>
        <end position="248"/>
    </location>
</feature>
<comment type="caution">
    <text evidence="6">The sequence shown here is derived from an EMBL/GenBank/DDBJ whole genome shotgun (WGS) entry which is preliminary data.</text>
</comment>
<proteinExistence type="inferred from homology"/>
<evidence type="ECO:0000256" key="1">
    <source>
        <dbReference type="ARBA" id="ARBA00022690"/>
    </source>
</evidence>
<dbReference type="Pfam" id="PF00079">
    <property type="entry name" value="Serpin"/>
    <property type="match status" value="2"/>
</dbReference>
<sequence length="632" mass="68247">MRTTLAGKAWLHRGAGLGTKRFDVPGSFSERSPCVSGPAALALLSLWCSTCAGLPAAPYTTQVYKQATSPGAFIGEGINGIAAAMLHQDSDKQCNAAYSPLGYSAILAALAEGASGKTRSQMLSALKLPQDSSLTRATYRSVLGRMKEKNAVNKPEFRSWFYVYTKSVKLEDSYSAILRDHYLMSVRNIQEIEEDLPTDFFINKAPAPAAPEAEAAPATPAAPAAPAAPAIPEVPEAPPAAPVASEVPDVAADEKVPLVAEAPMTKPSEEKPKGEEPAAAAAALEDVPVVPDVADAIPAVVEEAAKPAAAAEVSPLDTAKVGEAATAGLGEDEAAAKPIDADQAALENKISLAKFEKKPTGDKKKDDKKKGRDAEDTNDRQPSSGPMLLSTFNALYYRGVWQVPFDAKFKDDFMVSEGKTKEVTTLRTQGTFRIGEIKELNATAVELPYKGESGRYSLLVLLPKAEDGIAKLTEALTKYSFRYLAKSMREKQVDVAIPEFEIDCISHPQAVFRKLGMTAMLDKENAEFPGISKNQRLYLQDDGMAQLVRFKVDDTNAVANYLSAMSMSTRSGLNVFHANRPFVFYLRDNLDNLTIVAGRVVDPTIRPEHGLPDATPEEEQEQEQEQEQIRRL</sequence>
<comment type="similarity">
    <text evidence="3">Belongs to the serpin family.</text>
</comment>
<dbReference type="Gene3D" id="3.30.497.10">
    <property type="entry name" value="Antithrombin, subunit I, domain 2"/>
    <property type="match status" value="1"/>
</dbReference>
<feature type="compositionally biased region" description="Acidic residues" evidence="4">
    <location>
        <begin position="615"/>
        <end position="626"/>
    </location>
</feature>
<dbReference type="AlphaFoldDB" id="A0AAV7XRF4"/>
<dbReference type="InterPro" id="IPR036186">
    <property type="entry name" value="Serpin_sf"/>
</dbReference>
<feature type="compositionally biased region" description="Basic and acidic residues" evidence="4">
    <location>
        <begin position="354"/>
        <end position="379"/>
    </location>
</feature>
<keyword evidence="7" id="KW-1185">Reference proteome</keyword>
<dbReference type="InterPro" id="IPR000215">
    <property type="entry name" value="Serpin_fam"/>
</dbReference>
<evidence type="ECO:0000256" key="3">
    <source>
        <dbReference type="RuleBase" id="RU000411"/>
    </source>
</evidence>
<feature type="region of interest" description="Disordered" evidence="4">
    <location>
        <begin position="350"/>
        <end position="386"/>
    </location>
</feature>
<dbReference type="SUPFAM" id="SSF56574">
    <property type="entry name" value="Serpins"/>
    <property type="match status" value="1"/>
</dbReference>
<name>A0AAV7XRF4_9NEOP</name>
<dbReference type="InterPro" id="IPR042185">
    <property type="entry name" value="Serpin_sf_2"/>
</dbReference>
<dbReference type="PANTHER" id="PTHR11461">
    <property type="entry name" value="SERINE PROTEASE INHIBITOR, SERPIN"/>
    <property type="match status" value="1"/>
</dbReference>
<dbReference type="PROSITE" id="PS00284">
    <property type="entry name" value="SERPIN"/>
    <property type="match status" value="1"/>
</dbReference>
<evidence type="ECO:0000256" key="4">
    <source>
        <dbReference type="SAM" id="MobiDB-lite"/>
    </source>
</evidence>
<gene>
    <name evidence="6" type="ORF">ONE63_007842</name>
</gene>
<feature type="region of interest" description="Disordered" evidence="4">
    <location>
        <begin position="604"/>
        <end position="632"/>
    </location>
</feature>
<reference evidence="6" key="1">
    <citation type="submission" date="2022-12" db="EMBL/GenBank/DDBJ databases">
        <title>Chromosome-level genome assembly of the bean flower thrips Megalurothrips usitatus.</title>
        <authorList>
            <person name="Ma L."/>
            <person name="Liu Q."/>
            <person name="Li H."/>
            <person name="Cai W."/>
        </authorList>
    </citation>
    <scope>NUCLEOTIDE SEQUENCE</scope>
    <source>
        <strain evidence="6">Cailab_2022a</strain>
    </source>
</reference>
<organism evidence="6 7">
    <name type="scientific">Megalurothrips usitatus</name>
    <name type="common">bean blossom thrips</name>
    <dbReference type="NCBI Taxonomy" id="439358"/>
    <lineage>
        <taxon>Eukaryota</taxon>
        <taxon>Metazoa</taxon>
        <taxon>Ecdysozoa</taxon>
        <taxon>Arthropoda</taxon>
        <taxon>Hexapoda</taxon>
        <taxon>Insecta</taxon>
        <taxon>Pterygota</taxon>
        <taxon>Neoptera</taxon>
        <taxon>Paraneoptera</taxon>
        <taxon>Thysanoptera</taxon>
        <taxon>Terebrantia</taxon>
        <taxon>Thripoidea</taxon>
        <taxon>Thripidae</taxon>
        <taxon>Megalurothrips</taxon>
    </lineage>
</organism>
<dbReference type="Gene3D" id="2.30.39.10">
    <property type="entry name" value="Alpha-1-antitrypsin, domain 1"/>
    <property type="match status" value="1"/>
</dbReference>
<protein>
    <recommendedName>
        <fullName evidence="5">Serpin domain-containing protein</fullName>
    </recommendedName>
</protein>
<keyword evidence="1" id="KW-0646">Protease inhibitor</keyword>
<dbReference type="SMART" id="SM00093">
    <property type="entry name" value="SERPIN"/>
    <property type="match status" value="1"/>
</dbReference>
<dbReference type="Proteomes" id="UP001075354">
    <property type="component" value="Chromosome 5"/>
</dbReference>
<feature type="domain" description="Serpin" evidence="5">
    <location>
        <begin position="83"/>
        <end position="603"/>
    </location>
</feature>
<evidence type="ECO:0000313" key="6">
    <source>
        <dbReference type="EMBL" id="KAJ1527907.1"/>
    </source>
</evidence>
<dbReference type="InterPro" id="IPR023796">
    <property type="entry name" value="Serpin_dom"/>
</dbReference>
<accession>A0AAV7XRF4</accession>